<gene>
    <name evidence="2" type="ORF">CSSPJE1EN1_LOCUS7565</name>
</gene>
<dbReference type="Gene3D" id="3.40.50.1000">
    <property type="entry name" value="HAD superfamily/HAD-like"/>
    <property type="match status" value="1"/>
</dbReference>
<evidence type="ECO:0000313" key="2">
    <source>
        <dbReference type="EMBL" id="CAK9262087.1"/>
    </source>
</evidence>
<name>A0ABP0W5L1_9BRYO</name>
<feature type="region of interest" description="Disordered" evidence="1">
    <location>
        <begin position="140"/>
        <end position="166"/>
    </location>
</feature>
<dbReference type="PROSITE" id="PS01229">
    <property type="entry name" value="COF_2"/>
    <property type="match status" value="1"/>
</dbReference>
<feature type="region of interest" description="Disordered" evidence="1">
    <location>
        <begin position="1"/>
        <end position="97"/>
    </location>
</feature>
<dbReference type="InterPro" id="IPR036412">
    <property type="entry name" value="HAD-like_sf"/>
</dbReference>
<dbReference type="Proteomes" id="UP001497444">
    <property type="component" value="Chromosome 14"/>
</dbReference>
<evidence type="ECO:0000313" key="3">
    <source>
        <dbReference type="Proteomes" id="UP001497444"/>
    </source>
</evidence>
<dbReference type="InterPro" id="IPR002036">
    <property type="entry name" value="YbeY"/>
</dbReference>
<dbReference type="Pfam" id="PF08282">
    <property type="entry name" value="Hydrolase_3"/>
    <property type="match status" value="1"/>
</dbReference>
<dbReference type="InterPro" id="IPR006379">
    <property type="entry name" value="HAD-SF_hydro_IIB"/>
</dbReference>
<accession>A0ABP0W5L1</accession>
<protein>
    <submittedName>
        <fullName evidence="2">Uncharacterized protein</fullName>
    </submittedName>
</protein>
<feature type="region of interest" description="Disordered" evidence="1">
    <location>
        <begin position="335"/>
        <end position="368"/>
    </location>
</feature>
<organism evidence="2 3">
    <name type="scientific">Sphagnum jensenii</name>
    <dbReference type="NCBI Taxonomy" id="128206"/>
    <lineage>
        <taxon>Eukaryota</taxon>
        <taxon>Viridiplantae</taxon>
        <taxon>Streptophyta</taxon>
        <taxon>Embryophyta</taxon>
        <taxon>Bryophyta</taxon>
        <taxon>Sphagnophytina</taxon>
        <taxon>Sphagnopsida</taxon>
        <taxon>Sphagnales</taxon>
        <taxon>Sphagnaceae</taxon>
        <taxon>Sphagnum</taxon>
    </lineage>
</organism>
<reference evidence="2" key="1">
    <citation type="submission" date="2024-02" db="EMBL/GenBank/DDBJ databases">
        <authorList>
            <consortium name="ELIXIR-Norway"/>
            <consortium name="Elixir Norway"/>
        </authorList>
    </citation>
    <scope>NUCLEOTIDE SEQUENCE</scope>
</reference>
<dbReference type="PANTHER" id="PTHR46986">
    <property type="entry name" value="ENDORIBONUCLEASE YBEY, CHLOROPLASTIC"/>
    <property type="match status" value="1"/>
</dbReference>
<dbReference type="EMBL" id="OZ020109">
    <property type="protein sequence ID" value="CAK9262087.1"/>
    <property type="molecule type" value="Genomic_DNA"/>
</dbReference>
<feature type="compositionally biased region" description="Polar residues" evidence="1">
    <location>
        <begin position="22"/>
        <end position="35"/>
    </location>
</feature>
<dbReference type="SUPFAM" id="SSF56784">
    <property type="entry name" value="HAD-like"/>
    <property type="match status" value="1"/>
</dbReference>
<feature type="compositionally biased region" description="Low complexity" evidence="1">
    <location>
        <begin position="85"/>
        <end position="95"/>
    </location>
</feature>
<dbReference type="PANTHER" id="PTHR46986:SF1">
    <property type="entry name" value="ENDORIBONUCLEASE YBEY, CHLOROPLASTIC"/>
    <property type="match status" value="1"/>
</dbReference>
<sequence>MLESEQDEEEQEDVDDEGNIETKVQQGTGMISSVFPQAAINENIVSQEEEEEEENHKTKLMKKMNNAAAAAPGKILKGDTRGRKSPSSSPASRRATPQKINLVAEGHAIVLPQVQPHVVDGFTAESLSGRTATQVENLMTTPGEGFQSSSKKSKKKSSKAAGNSSDDELTSRAIRACLAAEAVMAALREECVLLHHAAAAAATVSEEYKNPMTEGGGTGTQAAAGFLRMKKGHSVGKLSGSAAAPPPNGQLSLQLQLAACENLSLAATAAFRELITSRFGFNMPAAHPSQYASTLHEEGLTKIPQMKHQRKPIKKPNLLKPPQLNLLHQPSYCASCSPSNSKGRHRQSPGQPQNGAKFSKPFEEPSGGGPCVPGPFSCSHPPMTVMSMQQQQHSCYSGTLLNGSSRITIKTVNALRAAMKMGVQVIIATGKTRPAALAALETVGLTGKGGVLSHTSPGVFLQGLQVYGKQGTILHSQLLDPKVVSETFKFSVEHQVPLVGFSADKCVTLFAHTWIDKLHEVYYEPQAEVMKSIDQIMEVKVQKVLFYDVAERVANFLRPHWSLAARGRATIVQALPDMLEILPIGASKGAGVQMLCDHMEVPIEQVMAIGDGDNDIEMLSMVGWGVAMANATERTKAVADAVTSSNNEDGVAKAIQNFILSGVFY</sequence>
<dbReference type="Gene3D" id="3.30.1240.10">
    <property type="match status" value="1"/>
</dbReference>
<dbReference type="CDD" id="cd07516">
    <property type="entry name" value="HAD_Pase"/>
    <property type="match status" value="1"/>
</dbReference>
<evidence type="ECO:0000256" key="1">
    <source>
        <dbReference type="SAM" id="MobiDB-lite"/>
    </source>
</evidence>
<keyword evidence="3" id="KW-1185">Reference proteome</keyword>
<dbReference type="NCBIfam" id="TIGR01484">
    <property type="entry name" value="HAD-SF-IIB"/>
    <property type="match status" value="1"/>
</dbReference>
<dbReference type="InterPro" id="IPR023214">
    <property type="entry name" value="HAD_sf"/>
</dbReference>
<feature type="compositionally biased region" description="Acidic residues" evidence="1">
    <location>
        <begin position="1"/>
        <end position="19"/>
    </location>
</feature>
<proteinExistence type="predicted"/>